<name>A8AF68_CITK8</name>
<organism evidence="1 2">
    <name type="scientific">Citrobacter koseri (strain ATCC BAA-895 / CDC 4225-83 / SGSC4696)</name>
    <dbReference type="NCBI Taxonomy" id="290338"/>
    <lineage>
        <taxon>Bacteria</taxon>
        <taxon>Pseudomonadati</taxon>
        <taxon>Pseudomonadota</taxon>
        <taxon>Gammaproteobacteria</taxon>
        <taxon>Enterobacterales</taxon>
        <taxon>Enterobacteriaceae</taxon>
        <taxon>Citrobacter</taxon>
    </lineage>
</organism>
<dbReference type="EMBL" id="CP000822">
    <property type="protein sequence ID" value="ABV12132.1"/>
    <property type="molecule type" value="Genomic_DNA"/>
</dbReference>
<evidence type="ECO:0000313" key="2">
    <source>
        <dbReference type="Proteomes" id="UP000008148"/>
    </source>
</evidence>
<evidence type="ECO:0000313" key="1">
    <source>
        <dbReference type="EMBL" id="ABV12132.1"/>
    </source>
</evidence>
<accession>A8AF68</accession>
<reference evidence="1 2" key="1">
    <citation type="submission" date="2007-08" db="EMBL/GenBank/DDBJ databases">
        <authorList>
            <consortium name="The Citrobacter koseri Genome Sequencing Project"/>
            <person name="McClelland M."/>
            <person name="Sanderson E.K."/>
            <person name="Porwollik S."/>
            <person name="Spieth J."/>
            <person name="Clifton W.S."/>
            <person name="Latreille P."/>
            <person name="Courtney L."/>
            <person name="Wang C."/>
            <person name="Pepin K."/>
            <person name="Bhonagiri V."/>
            <person name="Nash W."/>
            <person name="Johnson M."/>
            <person name="Thiruvilangam P."/>
            <person name="Wilson R."/>
        </authorList>
    </citation>
    <scope>NUCLEOTIDE SEQUENCE [LARGE SCALE GENOMIC DNA]</scope>
    <source>
        <strain evidence="2">ATCC BAA-895 / CDC 4225-83 / SGSC4696</strain>
    </source>
</reference>
<dbReference type="AlphaFoldDB" id="A8AF68"/>
<gene>
    <name evidence="1" type="ordered locus">CKO_00985</name>
</gene>
<sequence>MPKRVAIVNKNLTKECNYNARQRDSFDVYYVAPFYFRREGLCVSGSYYHFLAHSSRCISFGVPRTSLFVLALRVGRR</sequence>
<proteinExistence type="predicted"/>
<dbReference type="HOGENOM" id="CLU_2631801_0_0_6"/>
<dbReference type="KEGG" id="cko:CKO_00985"/>
<keyword evidence="2" id="KW-1185">Reference proteome</keyword>
<dbReference type="Proteomes" id="UP000008148">
    <property type="component" value="Chromosome"/>
</dbReference>
<protein>
    <submittedName>
        <fullName evidence="1">Uncharacterized protein</fullName>
    </submittedName>
</protein>